<evidence type="ECO:0000313" key="2">
    <source>
        <dbReference type="EMBL" id="RDH14202.1"/>
    </source>
</evidence>
<reference evidence="2 3" key="1">
    <citation type="submission" date="2018-07" db="EMBL/GenBank/DDBJ databases">
        <title>Section-level genome sequencing of Aspergillus section Nigri to investigate inter- and intra-species variation.</title>
        <authorList>
            <consortium name="DOE Joint Genome Institute"/>
            <person name="Vesth T.C."/>
            <person name="Nybo J.L."/>
            <person name="Theobald S."/>
            <person name="Frisvad J.C."/>
            <person name="Larsen T.O."/>
            <person name="Nielsen K.F."/>
            <person name="Hoof J.B."/>
            <person name="Brandl J."/>
            <person name="Salamov A."/>
            <person name="Riley R."/>
            <person name="Gladden J.M."/>
            <person name="Phatale P."/>
            <person name="Nielsen M.T."/>
            <person name="Lyhne E.K."/>
            <person name="Kogle M.E."/>
            <person name="Strasser K."/>
            <person name="McDonnell E."/>
            <person name="Barry K."/>
            <person name="Clum A."/>
            <person name="Chen C."/>
            <person name="Nolan M."/>
            <person name="Sandor L."/>
            <person name="Kuo A."/>
            <person name="Lipzen A."/>
            <person name="Hainaut M."/>
            <person name="Drula E."/>
            <person name="Tsang A."/>
            <person name="Magnuson J.K."/>
            <person name="Henrissat B."/>
            <person name="Wiebenga A."/>
            <person name="Simmons B.A."/>
            <person name="Makela M.R."/>
            <person name="De vries R.P."/>
            <person name="Grigoriev I.V."/>
            <person name="Mortensen U.H."/>
            <person name="Baker S.E."/>
            <person name="Andersen M.R."/>
        </authorList>
    </citation>
    <scope>NUCLEOTIDE SEQUENCE [LARGE SCALE GENOMIC DNA]</scope>
    <source>
        <strain evidence="2 3">ATCC 13496</strain>
    </source>
</reference>
<dbReference type="Proteomes" id="UP000253845">
    <property type="component" value="Unassembled WGS sequence"/>
</dbReference>
<proteinExistence type="predicted"/>
<dbReference type="VEuPathDB" id="FungiDB:M747DRAFT_290886"/>
<dbReference type="AlphaFoldDB" id="A0A370BLF8"/>
<evidence type="ECO:0000313" key="3">
    <source>
        <dbReference type="Proteomes" id="UP000253845"/>
    </source>
</evidence>
<protein>
    <submittedName>
        <fullName evidence="2">Uncharacterized protein</fullName>
    </submittedName>
</protein>
<accession>A0A370BLF8</accession>
<gene>
    <name evidence="2" type="ORF">M747DRAFT_290886</name>
</gene>
<evidence type="ECO:0000256" key="1">
    <source>
        <dbReference type="SAM" id="MobiDB-lite"/>
    </source>
</evidence>
<organism evidence="2 3">
    <name type="scientific">Aspergillus niger ATCC 13496</name>
    <dbReference type="NCBI Taxonomy" id="1353008"/>
    <lineage>
        <taxon>Eukaryota</taxon>
        <taxon>Fungi</taxon>
        <taxon>Dikarya</taxon>
        <taxon>Ascomycota</taxon>
        <taxon>Pezizomycotina</taxon>
        <taxon>Eurotiomycetes</taxon>
        <taxon>Eurotiomycetidae</taxon>
        <taxon>Eurotiales</taxon>
        <taxon>Aspergillaceae</taxon>
        <taxon>Aspergillus</taxon>
        <taxon>Aspergillus subgen. Circumdati</taxon>
    </lineage>
</organism>
<name>A0A370BLF8_ASPNG</name>
<dbReference type="EMBL" id="KZ851975">
    <property type="protein sequence ID" value="RDH14202.1"/>
    <property type="molecule type" value="Genomic_DNA"/>
</dbReference>
<feature type="region of interest" description="Disordered" evidence="1">
    <location>
        <begin position="69"/>
        <end position="90"/>
    </location>
</feature>
<sequence>MRDIAHGAEELQPNLYPVYQTCTGCHKSPDGRNSTFSSMLIAGVSIKGYYTATTTNSRHGRTSYQTFQSQGHAPLPVGHQSSGDGLCGESPQPVYGTTGWPAAICGNMSIKLKYLCLRRTSRGRSRNALLRKARNIFSMDYVNRRNPWQHKLGQSLSAKGMKPAHRRGLGVPPIRVKGLDSPPAASCLGEINNPDGLKGW</sequence>